<keyword evidence="1" id="KW-1133">Transmembrane helix</keyword>
<keyword evidence="3" id="KW-1185">Reference proteome</keyword>
<dbReference type="EMBL" id="MUBC01000012">
    <property type="protein sequence ID" value="ONM44533.1"/>
    <property type="molecule type" value="Genomic_DNA"/>
</dbReference>
<dbReference type="Pfam" id="PF16732">
    <property type="entry name" value="ComP_DUS"/>
    <property type="match status" value="1"/>
</dbReference>
<dbReference type="STRING" id="254161.SAMN05216256_102180"/>
<dbReference type="GO" id="GO:0043683">
    <property type="term" value="P:type IV pilus assembly"/>
    <property type="evidence" value="ECO:0007669"/>
    <property type="project" value="InterPro"/>
</dbReference>
<name>A0A1S8DGM1_9GAMM</name>
<organism evidence="2 3">
    <name type="scientific">Halopseudomonas pachastrellae</name>
    <dbReference type="NCBI Taxonomy" id="254161"/>
    <lineage>
        <taxon>Bacteria</taxon>
        <taxon>Pseudomonadati</taxon>
        <taxon>Pseudomonadota</taxon>
        <taxon>Gammaproteobacteria</taxon>
        <taxon>Pseudomonadales</taxon>
        <taxon>Pseudomonadaceae</taxon>
        <taxon>Halopseudomonas</taxon>
    </lineage>
</organism>
<comment type="caution">
    <text evidence="2">The sequence shown here is derived from an EMBL/GenBank/DDBJ whole genome shotgun (WGS) entry which is preliminary data.</text>
</comment>
<dbReference type="Gene3D" id="3.30.700.10">
    <property type="entry name" value="Glycoprotein, Type 4 Pilin"/>
    <property type="match status" value="1"/>
</dbReference>
<keyword evidence="1" id="KW-0472">Membrane</keyword>
<dbReference type="InterPro" id="IPR031982">
    <property type="entry name" value="PilE-like"/>
</dbReference>
<dbReference type="RefSeq" id="WP_083726131.1">
    <property type="nucleotide sequence ID" value="NZ_FOUD01000002.1"/>
</dbReference>
<protein>
    <recommendedName>
        <fullName evidence="4">Type IV pilin protein</fullName>
    </recommendedName>
</protein>
<gene>
    <name evidence="2" type="ORF">BXT89_07150</name>
</gene>
<evidence type="ECO:0000313" key="2">
    <source>
        <dbReference type="EMBL" id="ONM44533.1"/>
    </source>
</evidence>
<dbReference type="Proteomes" id="UP000242847">
    <property type="component" value="Unassembled WGS sequence"/>
</dbReference>
<keyword evidence="1" id="KW-0812">Transmembrane</keyword>
<dbReference type="PANTHER" id="PTHR30093:SF47">
    <property type="entry name" value="TYPE IV PILUS NON-CORE MINOR PILIN PILE"/>
    <property type="match status" value="1"/>
</dbReference>
<dbReference type="InterPro" id="IPR012902">
    <property type="entry name" value="N_methyl_site"/>
</dbReference>
<dbReference type="OrthoDB" id="5296638at2"/>
<evidence type="ECO:0000256" key="1">
    <source>
        <dbReference type="SAM" id="Phobius"/>
    </source>
</evidence>
<dbReference type="NCBIfam" id="TIGR02532">
    <property type="entry name" value="IV_pilin_GFxxxE"/>
    <property type="match status" value="1"/>
</dbReference>
<accession>A0A1S8DGM1</accession>
<dbReference type="PANTHER" id="PTHR30093">
    <property type="entry name" value="GENERAL SECRETION PATHWAY PROTEIN G"/>
    <property type="match status" value="1"/>
</dbReference>
<dbReference type="Pfam" id="PF07963">
    <property type="entry name" value="N_methyl"/>
    <property type="match status" value="1"/>
</dbReference>
<dbReference type="AlphaFoldDB" id="A0A1S8DGM1"/>
<evidence type="ECO:0000313" key="3">
    <source>
        <dbReference type="Proteomes" id="UP000242847"/>
    </source>
</evidence>
<dbReference type="InterPro" id="IPR045584">
    <property type="entry name" value="Pilin-like"/>
</dbReference>
<evidence type="ECO:0008006" key="4">
    <source>
        <dbReference type="Google" id="ProtNLM"/>
    </source>
</evidence>
<sequence length="132" mass="14458">MKRACGFTLLELMVVVAIVGLLAAIAYPGYQEHVRKGQRAEVSGLLLDNAQRLEHHYASTGSYDEGTVDGLWQQSPAQGAAVFQLSVERYEERFVLRAQAVPGGLMAGDVCAVLALNQLGQRTPADVRCWRR</sequence>
<reference evidence="2 3" key="1">
    <citation type="submission" date="2017-01" db="EMBL/GenBank/DDBJ databases">
        <title>Draft genome sequence of Pseudomonas pachastrellae type strain CCUG 46540T from a deep sea.</title>
        <authorList>
            <person name="Gomila M."/>
            <person name="Mulet M."/>
            <person name="Lalucat J."/>
            <person name="Garcia-Valdes E."/>
        </authorList>
    </citation>
    <scope>NUCLEOTIDE SEQUENCE [LARGE SCALE GENOMIC DNA]</scope>
    <source>
        <strain evidence="2 3">CCUG 46540</strain>
    </source>
</reference>
<proteinExistence type="predicted"/>
<dbReference type="SUPFAM" id="SSF54523">
    <property type="entry name" value="Pili subunits"/>
    <property type="match status" value="1"/>
</dbReference>
<feature type="transmembrane region" description="Helical" evidence="1">
    <location>
        <begin position="12"/>
        <end position="30"/>
    </location>
</feature>